<proteinExistence type="predicted"/>
<evidence type="ECO:0000313" key="1">
    <source>
        <dbReference type="EMBL" id="KAB2345941.1"/>
    </source>
</evidence>
<dbReference type="RefSeq" id="WP_151563914.1">
    <property type="nucleotide sequence ID" value="NZ_WBMT01000012.1"/>
</dbReference>
<dbReference type="Proteomes" id="UP000468735">
    <property type="component" value="Unassembled WGS sequence"/>
</dbReference>
<protein>
    <submittedName>
        <fullName evidence="1">Uncharacterized protein</fullName>
    </submittedName>
</protein>
<dbReference type="AlphaFoldDB" id="A0A6H9YHK4"/>
<gene>
    <name evidence="1" type="ORF">F8566_24795</name>
</gene>
<dbReference type="OrthoDB" id="3478147at2"/>
<accession>A0A6H9YHK4</accession>
<name>A0A6H9YHK4_9ACTN</name>
<keyword evidence="2" id="KW-1185">Reference proteome</keyword>
<comment type="caution">
    <text evidence="1">The sequence shown here is derived from an EMBL/GenBank/DDBJ whole genome shotgun (WGS) entry which is preliminary data.</text>
</comment>
<reference evidence="1 2" key="1">
    <citation type="submission" date="2019-09" db="EMBL/GenBank/DDBJ databases">
        <title>Actinomadura physcomitrii sp. nov., a novel actinomycete isolated from moss [Physcomitrium sphaericum (Ludw) Fuernr].</title>
        <authorList>
            <person name="Zhuang X."/>
            <person name="Liu C."/>
        </authorList>
    </citation>
    <scope>NUCLEOTIDE SEQUENCE [LARGE SCALE GENOMIC DNA]</scope>
    <source>
        <strain evidence="1 2">HMC1</strain>
    </source>
</reference>
<organism evidence="1 2">
    <name type="scientific">Actinomadura rudentiformis</name>
    <dbReference type="NCBI Taxonomy" id="359158"/>
    <lineage>
        <taxon>Bacteria</taxon>
        <taxon>Bacillati</taxon>
        <taxon>Actinomycetota</taxon>
        <taxon>Actinomycetes</taxon>
        <taxon>Streptosporangiales</taxon>
        <taxon>Thermomonosporaceae</taxon>
        <taxon>Actinomadura</taxon>
    </lineage>
</organism>
<dbReference type="EMBL" id="WBMT01000012">
    <property type="protein sequence ID" value="KAB2345941.1"/>
    <property type="molecule type" value="Genomic_DNA"/>
</dbReference>
<evidence type="ECO:0000313" key="2">
    <source>
        <dbReference type="Proteomes" id="UP000468735"/>
    </source>
</evidence>
<sequence>MRRRLAAATVASVTAVSVSTISAVTSEANAAAGRSWATKASYTNIKVGGAYTRTSKKVTIKGWLQDLKKNGLAAAVQFRATEGSGKHTSKVYFFKSAGVPADLPYKKDYRSQFFSSDYTKHLYVRECGLTPKKHYKTECGRWQKVY</sequence>